<dbReference type="SMART" id="SM00849">
    <property type="entry name" value="Lactamase_B"/>
    <property type="match status" value="1"/>
</dbReference>
<evidence type="ECO:0000313" key="4">
    <source>
        <dbReference type="Proteomes" id="UP000181936"/>
    </source>
</evidence>
<evidence type="ECO:0000313" key="3">
    <source>
        <dbReference type="EMBL" id="APH05742.1"/>
    </source>
</evidence>
<reference evidence="3 4" key="1">
    <citation type="journal article" date="2016" name="Sci. Rep.">
        <title>Complete genome sequence and transcriptomic analysis of a novel marine strain Bacillus weihaiensis reveals the mechanism of brown algae degradation.</title>
        <authorList>
            <person name="Zhu Y."/>
            <person name="Chen P."/>
            <person name="Bao Y."/>
            <person name="Men Y."/>
            <person name="Zeng Y."/>
            <person name="Yang J."/>
            <person name="Sun J."/>
            <person name="Sun Y."/>
        </authorList>
    </citation>
    <scope>NUCLEOTIDE SEQUENCE [LARGE SCALE GENOMIC DNA]</scope>
    <source>
        <strain evidence="3 4">Alg07</strain>
    </source>
</reference>
<dbReference type="AlphaFoldDB" id="A0A1L3MTT4"/>
<accession>A0A1L3MTT4</accession>
<dbReference type="Proteomes" id="UP000181936">
    <property type="component" value="Chromosome"/>
</dbReference>
<dbReference type="EMBL" id="CP016020">
    <property type="protein sequence ID" value="APH05742.1"/>
    <property type="molecule type" value="Genomic_DNA"/>
</dbReference>
<dbReference type="InterPro" id="IPR036866">
    <property type="entry name" value="RibonucZ/Hydroxyglut_hydro"/>
</dbReference>
<dbReference type="OrthoDB" id="9802248at2"/>
<dbReference type="Gene3D" id="3.60.15.10">
    <property type="entry name" value="Ribonuclease Z/Hydroxyacylglutathione hydrolase-like"/>
    <property type="match status" value="1"/>
</dbReference>
<protein>
    <recommendedName>
        <fullName evidence="2">Metallo-beta-lactamase domain-containing protein</fullName>
    </recommendedName>
</protein>
<organism evidence="3 4">
    <name type="scientific">Bacillus weihaiensis</name>
    <dbReference type="NCBI Taxonomy" id="1547283"/>
    <lineage>
        <taxon>Bacteria</taxon>
        <taxon>Bacillati</taxon>
        <taxon>Bacillota</taxon>
        <taxon>Bacilli</taxon>
        <taxon>Bacillales</taxon>
        <taxon>Bacillaceae</taxon>
        <taxon>Bacillus</taxon>
    </lineage>
</organism>
<dbReference type="PANTHER" id="PTHR42951">
    <property type="entry name" value="METALLO-BETA-LACTAMASE DOMAIN-CONTAINING"/>
    <property type="match status" value="1"/>
</dbReference>
<dbReference type="KEGG" id="bwh:A9C19_13940"/>
<dbReference type="RefSeq" id="WP_072580535.1">
    <property type="nucleotide sequence ID" value="NZ_CP016020.1"/>
</dbReference>
<keyword evidence="4" id="KW-1185">Reference proteome</keyword>
<dbReference type="InterPro" id="IPR050855">
    <property type="entry name" value="NDM-1-like"/>
</dbReference>
<feature type="region of interest" description="Disordered" evidence="1">
    <location>
        <begin position="97"/>
        <end position="118"/>
    </location>
</feature>
<proteinExistence type="predicted"/>
<dbReference type="CDD" id="cd07721">
    <property type="entry name" value="yflN-like_MBL-fold"/>
    <property type="match status" value="1"/>
</dbReference>
<sequence>MRIRREANLIQLTFMPHLFPINCYVFEEMDTLTLIDTGMQSSYKGIVKVIEELGKPLTTIILTHPHVDHIGALEELKNKFQDATVSVSARDNRLLLGDQSLDPNEPQSPIKGGVPKNMKIRPDRLLHEGDKIGSLEVIATPGHTPGSISFFDRKTKTIIAGDALQTRGGIAVSGQLRVLFPFPAMATWNKEMALESVKKIHELSPNLLAVGHGDLLRNPIPHLQKAMSEAEGKLKKNKVNER</sequence>
<dbReference type="PANTHER" id="PTHR42951:SF9">
    <property type="entry name" value="METAL-DEPENDENT HYDROLASE"/>
    <property type="match status" value="1"/>
</dbReference>
<dbReference type="SUPFAM" id="SSF56281">
    <property type="entry name" value="Metallo-hydrolase/oxidoreductase"/>
    <property type="match status" value="1"/>
</dbReference>
<dbReference type="STRING" id="1547283.A9C19_13940"/>
<gene>
    <name evidence="3" type="ORF">A9C19_13940</name>
</gene>
<evidence type="ECO:0000259" key="2">
    <source>
        <dbReference type="SMART" id="SM00849"/>
    </source>
</evidence>
<name>A0A1L3MTT4_9BACI</name>
<feature type="domain" description="Metallo-beta-lactamase" evidence="2">
    <location>
        <begin position="20"/>
        <end position="212"/>
    </location>
</feature>
<dbReference type="Pfam" id="PF00753">
    <property type="entry name" value="Lactamase_B"/>
    <property type="match status" value="1"/>
</dbReference>
<dbReference type="InterPro" id="IPR001279">
    <property type="entry name" value="Metallo-B-lactamas"/>
</dbReference>
<evidence type="ECO:0000256" key="1">
    <source>
        <dbReference type="SAM" id="MobiDB-lite"/>
    </source>
</evidence>